<dbReference type="Proteomes" id="UP000266673">
    <property type="component" value="Unassembled WGS sequence"/>
</dbReference>
<reference evidence="1 2" key="1">
    <citation type="submission" date="2018-06" db="EMBL/GenBank/DDBJ databases">
        <title>Comparative genomics reveals the genomic features of Rhizophagus irregularis, R. cerebriforme, R. diaphanum and Gigaspora rosea, and their symbiotic lifestyle signature.</title>
        <authorList>
            <person name="Morin E."/>
            <person name="San Clemente H."/>
            <person name="Chen E.C.H."/>
            <person name="De La Providencia I."/>
            <person name="Hainaut M."/>
            <person name="Kuo A."/>
            <person name="Kohler A."/>
            <person name="Murat C."/>
            <person name="Tang N."/>
            <person name="Roy S."/>
            <person name="Loubradou J."/>
            <person name="Henrissat B."/>
            <person name="Grigoriev I.V."/>
            <person name="Corradi N."/>
            <person name="Roux C."/>
            <person name="Martin F.M."/>
        </authorList>
    </citation>
    <scope>NUCLEOTIDE SEQUENCE [LARGE SCALE GENOMIC DNA]</scope>
    <source>
        <strain evidence="1 2">DAOM 194757</strain>
    </source>
</reference>
<evidence type="ECO:0000313" key="2">
    <source>
        <dbReference type="Proteomes" id="UP000266673"/>
    </source>
</evidence>
<accession>A0A397VXE4</accession>
<protein>
    <submittedName>
        <fullName evidence="1">Uncharacterized protein</fullName>
    </submittedName>
</protein>
<comment type="caution">
    <text evidence="1">The sequence shown here is derived from an EMBL/GenBank/DDBJ whole genome shotgun (WGS) entry which is preliminary data.</text>
</comment>
<gene>
    <name evidence="1" type="ORF">C2G38_2163417</name>
</gene>
<name>A0A397VXE4_9GLOM</name>
<organism evidence="1 2">
    <name type="scientific">Gigaspora rosea</name>
    <dbReference type="NCBI Taxonomy" id="44941"/>
    <lineage>
        <taxon>Eukaryota</taxon>
        <taxon>Fungi</taxon>
        <taxon>Fungi incertae sedis</taxon>
        <taxon>Mucoromycota</taxon>
        <taxon>Glomeromycotina</taxon>
        <taxon>Glomeromycetes</taxon>
        <taxon>Diversisporales</taxon>
        <taxon>Gigasporaceae</taxon>
        <taxon>Gigaspora</taxon>
    </lineage>
</organism>
<keyword evidence="2" id="KW-1185">Reference proteome</keyword>
<evidence type="ECO:0000313" key="1">
    <source>
        <dbReference type="EMBL" id="RIB26452.1"/>
    </source>
</evidence>
<sequence>MDTWSEIVITSIYYIKQLVLDKMITPYMGRGSCDWILTILGLLEPLSEIGLRSLQNATNFKFPQPKSEVITPDTSADPPPTLKSADFWKLPNKNKSTCPV</sequence>
<proteinExistence type="predicted"/>
<dbReference type="EMBL" id="QKWP01000136">
    <property type="protein sequence ID" value="RIB26452.1"/>
    <property type="molecule type" value="Genomic_DNA"/>
</dbReference>
<dbReference type="AlphaFoldDB" id="A0A397VXE4"/>